<sequence length="372" mass="40032">MTSLVLIGCGAVAKQFYLPALRALAPLGELRVHALVDPSAAARAPLAAAFPAAHQHDDLAEVNAPPGALAVIATPPRFHLAQTLAAFDRGWHVLCEKPMAATAAECDRMLAAARAADRHLAVGLYKRFFPASLYLKNLCQHHQLGPLLHYDIAEGGPFRWPAATPSFFIKEQTPGGVLLDIGVHVLDLLLWWLGEPASLTYADDAMGGLETNARLALRHAGGATGALHFSRDWPTAQRYLFDFERGRIVWRVNRANTLELRLHGTPATLAATLQDPLTAAPQSTQPQAFIAQLRNLAAAIDGRAPLHVPGDEGARSLRLIETCYRQKKLLAQPWLSAAEQARAQTILDAPGLPPPPPPRATGAADAKPHVSR</sequence>
<dbReference type="RefSeq" id="WP_068772491.1">
    <property type="nucleotide sequence ID" value="NZ_CP109796.1"/>
</dbReference>
<feature type="domain" description="Gfo/Idh/MocA-like oxidoreductase N-terminal" evidence="4">
    <location>
        <begin position="4"/>
        <end position="123"/>
    </location>
</feature>
<dbReference type="Pfam" id="PF22725">
    <property type="entry name" value="GFO_IDH_MocA_C3"/>
    <property type="match status" value="1"/>
</dbReference>
<comment type="caution">
    <text evidence="6">The sequence shown here is derived from an EMBL/GenBank/DDBJ whole genome shotgun (WGS) entry which is preliminary data.</text>
</comment>
<dbReference type="InterPro" id="IPR000683">
    <property type="entry name" value="Gfo/Idh/MocA-like_OxRdtase_N"/>
</dbReference>
<comment type="similarity">
    <text evidence="1">Belongs to the Gfo/Idh/MocA family.</text>
</comment>
<dbReference type="AlphaFoldDB" id="A0A178IDD1"/>
<accession>A0A178IDD1</accession>
<evidence type="ECO:0008006" key="8">
    <source>
        <dbReference type="Google" id="ProtNLM"/>
    </source>
</evidence>
<evidence type="ECO:0000256" key="1">
    <source>
        <dbReference type="ARBA" id="ARBA00010928"/>
    </source>
</evidence>
<feature type="region of interest" description="Disordered" evidence="3">
    <location>
        <begin position="347"/>
        <end position="372"/>
    </location>
</feature>
<evidence type="ECO:0000256" key="3">
    <source>
        <dbReference type="SAM" id="MobiDB-lite"/>
    </source>
</evidence>
<dbReference type="Gene3D" id="3.40.50.720">
    <property type="entry name" value="NAD(P)-binding Rossmann-like Domain"/>
    <property type="match status" value="1"/>
</dbReference>
<name>A0A178IDD1_9BACT</name>
<organism evidence="6 7">
    <name type="scientific">Termitidicoccus mucosus</name>
    <dbReference type="NCBI Taxonomy" id="1184151"/>
    <lineage>
        <taxon>Bacteria</taxon>
        <taxon>Pseudomonadati</taxon>
        <taxon>Verrucomicrobiota</taxon>
        <taxon>Opitutia</taxon>
        <taxon>Opitutales</taxon>
        <taxon>Opitutaceae</taxon>
        <taxon>Termitidicoccus</taxon>
    </lineage>
</organism>
<evidence type="ECO:0000313" key="7">
    <source>
        <dbReference type="Proteomes" id="UP000078486"/>
    </source>
</evidence>
<dbReference type="GO" id="GO:0000166">
    <property type="term" value="F:nucleotide binding"/>
    <property type="evidence" value="ECO:0007669"/>
    <property type="project" value="InterPro"/>
</dbReference>
<dbReference type="PANTHER" id="PTHR43708:SF5">
    <property type="entry name" value="CONSERVED EXPRESSED OXIDOREDUCTASE (EUROFUNG)-RELATED"/>
    <property type="match status" value="1"/>
</dbReference>
<dbReference type="Gene3D" id="3.30.360.10">
    <property type="entry name" value="Dihydrodipicolinate Reductase, domain 2"/>
    <property type="match status" value="1"/>
</dbReference>
<keyword evidence="7" id="KW-1185">Reference proteome</keyword>
<feature type="domain" description="GFO/IDH/MocA-like oxidoreductase" evidence="5">
    <location>
        <begin position="134"/>
        <end position="248"/>
    </location>
</feature>
<dbReference type="InterPro" id="IPR051317">
    <property type="entry name" value="Gfo/Idh/MocA_oxidoreduct"/>
</dbReference>
<proteinExistence type="inferred from homology"/>
<dbReference type="STRING" id="1184151.AW736_22165"/>
<dbReference type="SUPFAM" id="SSF55347">
    <property type="entry name" value="Glyceraldehyde-3-phosphate dehydrogenase-like, C-terminal domain"/>
    <property type="match status" value="1"/>
</dbReference>
<dbReference type="InterPro" id="IPR036291">
    <property type="entry name" value="NAD(P)-bd_dom_sf"/>
</dbReference>
<protein>
    <recommendedName>
        <fullName evidence="8">Oxidoreductase</fullName>
    </recommendedName>
</protein>
<keyword evidence="2" id="KW-0560">Oxidoreductase</keyword>
<reference evidence="6 7" key="1">
    <citation type="submission" date="2016-01" db="EMBL/GenBank/DDBJ databases">
        <title>High potential of lignocellulose degradation of a new Verrucomicrobia species.</title>
        <authorList>
            <person name="Wang Y."/>
            <person name="Shi Y."/>
            <person name="Qiu Z."/>
            <person name="Liu S."/>
            <person name="Yang H."/>
        </authorList>
    </citation>
    <scope>NUCLEOTIDE SEQUENCE [LARGE SCALE GENOMIC DNA]</scope>
    <source>
        <strain evidence="6 7">TSB47</strain>
    </source>
</reference>
<dbReference type="OrthoDB" id="9815825at2"/>
<dbReference type="GO" id="GO:0016491">
    <property type="term" value="F:oxidoreductase activity"/>
    <property type="evidence" value="ECO:0007669"/>
    <property type="project" value="UniProtKB-KW"/>
</dbReference>
<dbReference type="Proteomes" id="UP000078486">
    <property type="component" value="Unassembled WGS sequence"/>
</dbReference>
<dbReference type="EMBL" id="LRRQ01000167">
    <property type="protein sequence ID" value="OAM87621.1"/>
    <property type="molecule type" value="Genomic_DNA"/>
</dbReference>
<evidence type="ECO:0000259" key="5">
    <source>
        <dbReference type="Pfam" id="PF22725"/>
    </source>
</evidence>
<evidence type="ECO:0000256" key="2">
    <source>
        <dbReference type="ARBA" id="ARBA00023002"/>
    </source>
</evidence>
<dbReference type="PANTHER" id="PTHR43708">
    <property type="entry name" value="CONSERVED EXPRESSED OXIDOREDUCTASE (EUROFUNG)"/>
    <property type="match status" value="1"/>
</dbReference>
<gene>
    <name evidence="6" type="ORF">AW736_22165</name>
</gene>
<dbReference type="SUPFAM" id="SSF51735">
    <property type="entry name" value="NAD(P)-binding Rossmann-fold domains"/>
    <property type="match status" value="1"/>
</dbReference>
<evidence type="ECO:0000259" key="4">
    <source>
        <dbReference type="Pfam" id="PF01408"/>
    </source>
</evidence>
<dbReference type="Pfam" id="PF01408">
    <property type="entry name" value="GFO_IDH_MocA"/>
    <property type="match status" value="1"/>
</dbReference>
<evidence type="ECO:0000313" key="6">
    <source>
        <dbReference type="EMBL" id="OAM87621.1"/>
    </source>
</evidence>
<dbReference type="InterPro" id="IPR055170">
    <property type="entry name" value="GFO_IDH_MocA-like_dom"/>
</dbReference>